<dbReference type="AlphaFoldDB" id="A0A9P6CQF7"/>
<dbReference type="Proteomes" id="UP000807469">
    <property type="component" value="Unassembled WGS sequence"/>
</dbReference>
<dbReference type="EMBL" id="MU156201">
    <property type="protein sequence ID" value="KAF9470170.1"/>
    <property type="molecule type" value="Genomic_DNA"/>
</dbReference>
<dbReference type="OrthoDB" id="2269034at2759"/>
<protein>
    <recommendedName>
        <fullName evidence="3">F-box domain-containing protein</fullName>
    </recommendedName>
</protein>
<comment type="caution">
    <text evidence="1">The sequence shown here is derived from an EMBL/GenBank/DDBJ whole genome shotgun (WGS) entry which is preliminary data.</text>
</comment>
<keyword evidence="2" id="KW-1185">Reference proteome</keyword>
<proteinExistence type="predicted"/>
<reference evidence="1" key="1">
    <citation type="submission" date="2020-11" db="EMBL/GenBank/DDBJ databases">
        <authorList>
            <consortium name="DOE Joint Genome Institute"/>
            <person name="Ahrendt S."/>
            <person name="Riley R."/>
            <person name="Andreopoulos W."/>
            <person name="Labutti K."/>
            <person name="Pangilinan J."/>
            <person name="Ruiz-Duenas F.J."/>
            <person name="Barrasa J.M."/>
            <person name="Sanchez-Garcia M."/>
            <person name="Camarero S."/>
            <person name="Miyauchi S."/>
            <person name="Serrano A."/>
            <person name="Linde D."/>
            <person name="Babiker R."/>
            <person name="Drula E."/>
            <person name="Ayuso-Fernandez I."/>
            <person name="Pacheco R."/>
            <person name="Padilla G."/>
            <person name="Ferreira P."/>
            <person name="Barriuso J."/>
            <person name="Kellner H."/>
            <person name="Castanera R."/>
            <person name="Alfaro M."/>
            <person name="Ramirez L."/>
            <person name="Pisabarro A.G."/>
            <person name="Kuo A."/>
            <person name="Tritt A."/>
            <person name="Lipzen A."/>
            <person name="He G."/>
            <person name="Yan M."/>
            <person name="Ng V."/>
            <person name="Cullen D."/>
            <person name="Martin F."/>
            <person name="Rosso M.-N."/>
            <person name="Henrissat B."/>
            <person name="Hibbett D."/>
            <person name="Martinez A.T."/>
            <person name="Grigoriev I.V."/>
        </authorList>
    </citation>
    <scope>NUCLEOTIDE SEQUENCE</scope>
    <source>
        <strain evidence="1">CIRM-BRFM 674</strain>
    </source>
</reference>
<gene>
    <name evidence="1" type="ORF">BDN70DRAFT_939967</name>
</gene>
<accession>A0A9P6CQF7</accession>
<name>A0A9P6CQF7_9AGAR</name>
<sequence length="486" mass="55947">MEGDPKHPKRRKTAIGNIPYDVLREIFILCLPSSRYALTIRQPNPKLAPMLLCQVCSSWRIAALSSATLWSHLSFKLTLQPVALADIGYRWAVLRREISFLRRWRTLHGSIAPSLSFSIKVLVQCNQRPDHQLLAEGTANFILDYLSTAQYLDVDVFFWQFICDRIEDGYPIKFPNLHSLVRNQNASNLVDAVFQHSQMSIGNQPNLSPSALRRLCINGDVLLDKAFPAHWSMLTSISMSEVDISLVFWYDILREVPQLEHGYFNINHIECVFPITTIPNKCTHHRLATLFVELEDMRELVEFPLLQLFANLHLPVLRTLSLSSHAESWSKHLAFTELNAALASAPNITTLELRGDFLALGSSRVNMLNIYTLVGAEPIWMSATRLAHLQLEICHNHQRKPEEKLRNFVTHMFILENRWLSLAHAECTIRKITIVDRYLDKMEKFAMERIRLLRGKIQRVDFQITSDSDGKRAQEAWKEWGLKITS</sequence>
<organism evidence="1 2">
    <name type="scientific">Pholiota conissans</name>
    <dbReference type="NCBI Taxonomy" id="109636"/>
    <lineage>
        <taxon>Eukaryota</taxon>
        <taxon>Fungi</taxon>
        <taxon>Dikarya</taxon>
        <taxon>Basidiomycota</taxon>
        <taxon>Agaricomycotina</taxon>
        <taxon>Agaricomycetes</taxon>
        <taxon>Agaricomycetidae</taxon>
        <taxon>Agaricales</taxon>
        <taxon>Agaricineae</taxon>
        <taxon>Strophariaceae</taxon>
        <taxon>Pholiota</taxon>
    </lineage>
</organism>
<evidence type="ECO:0000313" key="1">
    <source>
        <dbReference type="EMBL" id="KAF9470170.1"/>
    </source>
</evidence>
<evidence type="ECO:0008006" key="3">
    <source>
        <dbReference type="Google" id="ProtNLM"/>
    </source>
</evidence>
<evidence type="ECO:0000313" key="2">
    <source>
        <dbReference type="Proteomes" id="UP000807469"/>
    </source>
</evidence>